<dbReference type="EMBL" id="CH916366">
    <property type="protein sequence ID" value="EDV97716.1"/>
    <property type="molecule type" value="Genomic_DNA"/>
</dbReference>
<keyword evidence="3" id="KW-1185">Reference proteome</keyword>
<dbReference type="GO" id="GO:0005737">
    <property type="term" value="C:cytoplasm"/>
    <property type="evidence" value="ECO:0007669"/>
    <property type="project" value="EnsemblMetazoa"/>
</dbReference>
<dbReference type="GO" id="GO:0007370">
    <property type="term" value="P:ventral furrow formation"/>
    <property type="evidence" value="ECO:0007669"/>
    <property type="project" value="EnsemblMetazoa"/>
</dbReference>
<evidence type="ECO:0000313" key="3">
    <source>
        <dbReference type="Proteomes" id="UP000001070"/>
    </source>
</evidence>
<dbReference type="FunCoup" id="B4IZ08">
    <property type="interactions" value="11"/>
</dbReference>
<accession>B4IZ08</accession>
<dbReference type="STRING" id="7222.B4IZ08"/>
<dbReference type="GO" id="GO:0045839">
    <property type="term" value="P:negative regulation of mitotic nuclear division"/>
    <property type="evidence" value="ECO:0007669"/>
    <property type="project" value="EnsemblMetazoa"/>
</dbReference>
<dbReference type="GO" id="GO:0010972">
    <property type="term" value="P:negative regulation of G2/M transition of mitotic cell cycle"/>
    <property type="evidence" value="ECO:0007669"/>
    <property type="project" value="EnsemblMetazoa"/>
</dbReference>
<name>B4IZ08_DROGR</name>
<organism evidence="3">
    <name type="scientific">Drosophila grimshawi</name>
    <name type="common">Hawaiian fruit fly</name>
    <name type="synonym">Idiomyia grimshawi</name>
    <dbReference type="NCBI Taxonomy" id="7222"/>
    <lineage>
        <taxon>Eukaryota</taxon>
        <taxon>Metazoa</taxon>
        <taxon>Ecdysozoa</taxon>
        <taxon>Arthropoda</taxon>
        <taxon>Hexapoda</taxon>
        <taxon>Insecta</taxon>
        <taxon>Pterygota</taxon>
        <taxon>Neoptera</taxon>
        <taxon>Endopterygota</taxon>
        <taxon>Diptera</taxon>
        <taxon>Brachycera</taxon>
        <taxon>Muscomorpha</taxon>
        <taxon>Ephydroidea</taxon>
        <taxon>Drosophilidae</taxon>
        <taxon>Drosophila</taxon>
        <taxon>Hawaiian Drosophila</taxon>
    </lineage>
</organism>
<dbReference type="KEGG" id="dgr:6557586"/>
<dbReference type="OMA" id="KRECYSE"/>
<dbReference type="HOGENOM" id="CLU_2443232_0_0_1"/>
<sequence length="80" mass="9322">MLRLSGLQIVETPRQQQHRESGKRECHSENACMAVVPATPCSGATTFLTELKKRRKSKTYRVFNYEMDKQFIKARKSLEF</sequence>
<dbReference type="eggNOG" id="ENOG502TF3Q">
    <property type="taxonomic scope" value="Eukaryota"/>
</dbReference>
<proteinExistence type="predicted"/>
<reference evidence="2 3" key="1">
    <citation type="journal article" date="2007" name="Nature">
        <title>Evolution of genes and genomes on the Drosophila phylogeny.</title>
        <authorList>
            <consortium name="Drosophila 12 Genomes Consortium"/>
            <person name="Clark A.G."/>
            <person name="Eisen M.B."/>
            <person name="Smith D.R."/>
            <person name="Bergman C.M."/>
            <person name="Oliver B."/>
            <person name="Markow T.A."/>
            <person name="Kaufman T.C."/>
            <person name="Kellis M."/>
            <person name="Gelbart W."/>
            <person name="Iyer V.N."/>
            <person name="Pollard D.A."/>
            <person name="Sackton T.B."/>
            <person name="Larracuente A.M."/>
            <person name="Singh N.D."/>
            <person name="Abad J.P."/>
            <person name="Abt D.N."/>
            <person name="Adryan B."/>
            <person name="Aguade M."/>
            <person name="Akashi H."/>
            <person name="Anderson W.W."/>
            <person name="Aquadro C.F."/>
            <person name="Ardell D.H."/>
            <person name="Arguello R."/>
            <person name="Artieri C.G."/>
            <person name="Barbash D.A."/>
            <person name="Barker D."/>
            <person name="Barsanti P."/>
            <person name="Batterham P."/>
            <person name="Batzoglou S."/>
            <person name="Begun D."/>
            <person name="Bhutkar A."/>
            <person name="Blanco E."/>
            <person name="Bosak S.A."/>
            <person name="Bradley R.K."/>
            <person name="Brand A.D."/>
            <person name="Brent M.R."/>
            <person name="Brooks A.N."/>
            <person name="Brown R.H."/>
            <person name="Butlin R.K."/>
            <person name="Caggese C."/>
            <person name="Calvi B.R."/>
            <person name="Bernardo de Carvalho A."/>
            <person name="Caspi A."/>
            <person name="Castrezana S."/>
            <person name="Celniker S.E."/>
            <person name="Chang J.L."/>
            <person name="Chapple C."/>
            <person name="Chatterji S."/>
            <person name="Chinwalla A."/>
            <person name="Civetta A."/>
            <person name="Clifton S.W."/>
            <person name="Comeron J.M."/>
            <person name="Costello J.C."/>
            <person name="Coyne J.A."/>
            <person name="Daub J."/>
            <person name="David R.G."/>
            <person name="Delcher A.L."/>
            <person name="Delehaunty K."/>
            <person name="Do C.B."/>
            <person name="Ebling H."/>
            <person name="Edwards K."/>
            <person name="Eickbush T."/>
            <person name="Evans J.D."/>
            <person name="Filipski A."/>
            <person name="Findeiss S."/>
            <person name="Freyhult E."/>
            <person name="Fulton L."/>
            <person name="Fulton R."/>
            <person name="Garcia A.C."/>
            <person name="Gardiner A."/>
            <person name="Garfield D.A."/>
            <person name="Garvin B.E."/>
            <person name="Gibson G."/>
            <person name="Gilbert D."/>
            <person name="Gnerre S."/>
            <person name="Godfrey J."/>
            <person name="Good R."/>
            <person name="Gotea V."/>
            <person name="Gravely B."/>
            <person name="Greenberg A.J."/>
            <person name="Griffiths-Jones S."/>
            <person name="Gross S."/>
            <person name="Guigo R."/>
            <person name="Gustafson E.A."/>
            <person name="Haerty W."/>
            <person name="Hahn M.W."/>
            <person name="Halligan D.L."/>
            <person name="Halpern A.L."/>
            <person name="Halter G.M."/>
            <person name="Han M.V."/>
            <person name="Heger A."/>
            <person name="Hillier L."/>
            <person name="Hinrichs A.S."/>
            <person name="Holmes I."/>
            <person name="Hoskins R.A."/>
            <person name="Hubisz M.J."/>
            <person name="Hultmark D."/>
            <person name="Huntley M.A."/>
            <person name="Jaffe D.B."/>
            <person name="Jagadeeshan S."/>
            <person name="Jeck W.R."/>
            <person name="Johnson J."/>
            <person name="Jones C.D."/>
            <person name="Jordan W.C."/>
            <person name="Karpen G.H."/>
            <person name="Kataoka E."/>
            <person name="Keightley P.D."/>
            <person name="Kheradpour P."/>
            <person name="Kirkness E.F."/>
            <person name="Koerich L.B."/>
            <person name="Kristiansen K."/>
            <person name="Kudrna D."/>
            <person name="Kulathinal R.J."/>
            <person name="Kumar S."/>
            <person name="Kwok R."/>
            <person name="Lander E."/>
            <person name="Langley C.H."/>
            <person name="Lapoint R."/>
            <person name="Lazzaro B.P."/>
            <person name="Lee S.J."/>
            <person name="Levesque L."/>
            <person name="Li R."/>
            <person name="Lin C.F."/>
            <person name="Lin M.F."/>
            <person name="Lindblad-Toh K."/>
            <person name="Llopart A."/>
            <person name="Long M."/>
            <person name="Low L."/>
            <person name="Lozovsky E."/>
            <person name="Lu J."/>
            <person name="Luo M."/>
            <person name="Machado C.A."/>
            <person name="Makalowski W."/>
            <person name="Marzo M."/>
            <person name="Matsuda M."/>
            <person name="Matzkin L."/>
            <person name="McAllister B."/>
            <person name="McBride C.S."/>
            <person name="McKernan B."/>
            <person name="McKernan K."/>
            <person name="Mendez-Lago M."/>
            <person name="Minx P."/>
            <person name="Mollenhauer M.U."/>
            <person name="Montooth K."/>
            <person name="Mount S.M."/>
            <person name="Mu X."/>
            <person name="Myers E."/>
            <person name="Negre B."/>
            <person name="Newfeld S."/>
            <person name="Nielsen R."/>
            <person name="Noor M.A."/>
            <person name="O'Grady P."/>
            <person name="Pachter L."/>
            <person name="Papaceit M."/>
            <person name="Parisi M.J."/>
            <person name="Parisi M."/>
            <person name="Parts L."/>
            <person name="Pedersen J.S."/>
            <person name="Pesole G."/>
            <person name="Phillippy A.M."/>
            <person name="Ponting C.P."/>
            <person name="Pop M."/>
            <person name="Porcelli D."/>
            <person name="Powell J.R."/>
            <person name="Prohaska S."/>
            <person name="Pruitt K."/>
            <person name="Puig M."/>
            <person name="Quesneville H."/>
            <person name="Ram K.R."/>
            <person name="Rand D."/>
            <person name="Rasmussen M.D."/>
            <person name="Reed L.K."/>
            <person name="Reenan R."/>
            <person name="Reily A."/>
            <person name="Remington K.A."/>
            <person name="Rieger T.T."/>
            <person name="Ritchie M.G."/>
            <person name="Robin C."/>
            <person name="Rogers Y.H."/>
            <person name="Rohde C."/>
            <person name="Rozas J."/>
            <person name="Rubenfield M.J."/>
            <person name="Ruiz A."/>
            <person name="Russo S."/>
            <person name="Salzberg S.L."/>
            <person name="Sanchez-Gracia A."/>
            <person name="Saranga D.J."/>
            <person name="Sato H."/>
            <person name="Schaeffer S.W."/>
            <person name="Schatz M.C."/>
            <person name="Schlenke T."/>
            <person name="Schwartz R."/>
            <person name="Segarra C."/>
            <person name="Singh R.S."/>
            <person name="Sirot L."/>
            <person name="Sirota M."/>
            <person name="Sisneros N.B."/>
            <person name="Smith C.D."/>
            <person name="Smith T.F."/>
            <person name="Spieth J."/>
            <person name="Stage D.E."/>
            <person name="Stark A."/>
            <person name="Stephan W."/>
            <person name="Strausberg R.L."/>
            <person name="Strempel S."/>
            <person name="Sturgill D."/>
            <person name="Sutton G."/>
            <person name="Sutton G.G."/>
            <person name="Tao W."/>
            <person name="Teichmann S."/>
            <person name="Tobari Y.N."/>
            <person name="Tomimura Y."/>
            <person name="Tsolas J.M."/>
            <person name="Valente V.L."/>
            <person name="Venter E."/>
            <person name="Venter J.C."/>
            <person name="Vicario S."/>
            <person name="Vieira F.G."/>
            <person name="Vilella A.J."/>
            <person name="Villasante A."/>
            <person name="Walenz B."/>
            <person name="Wang J."/>
            <person name="Wasserman M."/>
            <person name="Watts T."/>
            <person name="Wilson D."/>
            <person name="Wilson R.K."/>
            <person name="Wing R.A."/>
            <person name="Wolfner M.F."/>
            <person name="Wong A."/>
            <person name="Wong G.K."/>
            <person name="Wu C.I."/>
            <person name="Wu G."/>
            <person name="Yamamoto D."/>
            <person name="Yang H.P."/>
            <person name="Yang S.P."/>
            <person name="Yorke J.A."/>
            <person name="Yoshida K."/>
            <person name="Zdobnov E."/>
            <person name="Zhang P."/>
            <person name="Zhang Y."/>
            <person name="Zimin A.V."/>
            <person name="Baldwin J."/>
            <person name="Abdouelleil A."/>
            <person name="Abdulkadir J."/>
            <person name="Abebe A."/>
            <person name="Abera B."/>
            <person name="Abreu J."/>
            <person name="Acer S.C."/>
            <person name="Aftuck L."/>
            <person name="Alexander A."/>
            <person name="An P."/>
            <person name="Anderson E."/>
            <person name="Anderson S."/>
            <person name="Arachi H."/>
            <person name="Azer M."/>
            <person name="Bachantsang P."/>
            <person name="Barry A."/>
            <person name="Bayul T."/>
            <person name="Berlin A."/>
            <person name="Bessette D."/>
            <person name="Bloom T."/>
            <person name="Blye J."/>
            <person name="Boguslavskiy L."/>
            <person name="Bonnet C."/>
            <person name="Boukhgalter B."/>
            <person name="Bourzgui I."/>
            <person name="Brown A."/>
            <person name="Cahill P."/>
            <person name="Channer S."/>
            <person name="Cheshatsang Y."/>
            <person name="Chuda L."/>
            <person name="Citroen M."/>
            <person name="Collymore A."/>
            <person name="Cooke P."/>
            <person name="Costello M."/>
            <person name="D'Aco K."/>
            <person name="Daza R."/>
            <person name="De Haan G."/>
            <person name="DeGray S."/>
            <person name="DeMaso C."/>
            <person name="Dhargay N."/>
            <person name="Dooley K."/>
            <person name="Dooley E."/>
            <person name="Doricent M."/>
            <person name="Dorje P."/>
            <person name="Dorjee K."/>
            <person name="Dupes A."/>
            <person name="Elong R."/>
            <person name="Falk J."/>
            <person name="Farina A."/>
            <person name="Faro S."/>
            <person name="Ferguson D."/>
            <person name="Fisher S."/>
            <person name="Foley C.D."/>
            <person name="Franke A."/>
            <person name="Friedrich D."/>
            <person name="Gadbois L."/>
            <person name="Gearin G."/>
            <person name="Gearin C.R."/>
            <person name="Giannoukos G."/>
            <person name="Goode T."/>
            <person name="Graham J."/>
            <person name="Grandbois E."/>
            <person name="Grewal S."/>
            <person name="Gyaltsen K."/>
            <person name="Hafez N."/>
            <person name="Hagos B."/>
            <person name="Hall J."/>
            <person name="Henson C."/>
            <person name="Hollinger A."/>
            <person name="Honan T."/>
            <person name="Huard M.D."/>
            <person name="Hughes L."/>
            <person name="Hurhula B."/>
            <person name="Husby M.E."/>
            <person name="Kamat A."/>
            <person name="Kanga B."/>
            <person name="Kashin S."/>
            <person name="Khazanovich D."/>
            <person name="Kisner P."/>
            <person name="Lance K."/>
            <person name="Lara M."/>
            <person name="Lee W."/>
            <person name="Lennon N."/>
            <person name="Letendre F."/>
            <person name="LeVine R."/>
            <person name="Lipovsky A."/>
            <person name="Liu X."/>
            <person name="Liu J."/>
            <person name="Liu S."/>
            <person name="Lokyitsang T."/>
            <person name="Lokyitsang Y."/>
            <person name="Lubonja R."/>
            <person name="Lui A."/>
            <person name="MacDonald P."/>
            <person name="Magnisalis V."/>
            <person name="Maru K."/>
            <person name="Matthews C."/>
            <person name="McCusker W."/>
            <person name="McDonough S."/>
            <person name="Mehta T."/>
            <person name="Meldrim J."/>
            <person name="Meneus L."/>
            <person name="Mihai O."/>
            <person name="Mihalev A."/>
            <person name="Mihova T."/>
            <person name="Mittelman R."/>
            <person name="Mlenga V."/>
            <person name="Montmayeur A."/>
            <person name="Mulrain L."/>
            <person name="Navidi A."/>
            <person name="Naylor J."/>
            <person name="Negash T."/>
            <person name="Nguyen T."/>
            <person name="Nguyen N."/>
            <person name="Nicol R."/>
            <person name="Norbu C."/>
            <person name="Norbu N."/>
            <person name="Novod N."/>
            <person name="O'Neill B."/>
            <person name="Osman S."/>
            <person name="Markiewicz E."/>
            <person name="Oyono O.L."/>
            <person name="Patti C."/>
            <person name="Phunkhang P."/>
            <person name="Pierre F."/>
            <person name="Priest M."/>
            <person name="Raghuraman S."/>
            <person name="Rege F."/>
            <person name="Reyes R."/>
            <person name="Rise C."/>
            <person name="Rogov P."/>
            <person name="Ross K."/>
            <person name="Ryan E."/>
            <person name="Settipalli S."/>
            <person name="Shea T."/>
            <person name="Sherpa N."/>
            <person name="Shi L."/>
            <person name="Shih D."/>
            <person name="Sparrow T."/>
            <person name="Spaulding J."/>
            <person name="Stalker J."/>
            <person name="Stange-Thomann N."/>
            <person name="Stavropoulos S."/>
            <person name="Stone C."/>
            <person name="Strader C."/>
            <person name="Tesfaye S."/>
            <person name="Thomson T."/>
            <person name="Thoulutsang Y."/>
            <person name="Thoulutsang D."/>
            <person name="Topham K."/>
            <person name="Topping I."/>
            <person name="Tsamla T."/>
            <person name="Vassiliev H."/>
            <person name="Vo A."/>
            <person name="Wangchuk T."/>
            <person name="Wangdi T."/>
            <person name="Weiand M."/>
            <person name="Wilkinson J."/>
            <person name="Wilson A."/>
            <person name="Yadav S."/>
            <person name="Young G."/>
            <person name="Yu Q."/>
            <person name="Zembek L."/>
            <person name="Zhong D."/>
            <person name="Zimmer A."/>
            <person name="Zwirko Z."/>
            <person name="Jaffe D.B."/>
            <person name="Alvarez P."/>
            <person name="Brockman W."/>
            <person name="Butler J."/>
            <person name="Chin C."/>
            <person name="Gnerre S."/>
            <person name="Grabherr M."/>
            <person name="Kleber M."/>
            <person name="Mauceli E."/>
            <person name="MacCallum I."/>
        </authorList>
    </citation>
    <scope>NUCLEOTIDE SEQUENCE [LARGE SCALE GENOMIC DNA]</scope>
    <source>
        <strain evidence="3">Tucson 15287-2541.00</strain>
    </source>
</reference>
<dbReference type="GO" id="GO:0030332">
    <property type="term" value="F:cyclin binding"/>
    <property type="evidence" value="ECO:0007669"/>
    <property type="project" value="EnsemblMetazoa"/>
</dbReference>
<dbReference type="OrthoDB" id="7853942at2759"/>
<evidence type="ECO:0000313" key="2">
    <source>
        <dbReference type="EMBL" id="EDV97716.1"/>
    </source>
</evidence>
<protein>
    <submittedName>
        <fullName evidence="2">GH14542</fullName>
    </submittedName>
</protein>
<dbReference type="AlphaFoldDB" id="B4IZ08"/>
<dbReference type="PhylomeDB" id="B4IZ08"/>
<feature type="region of interest" description="Disordered" evidence="1">
    <location>
        <begin position="1"/>
        <end position="24"/>
    </location>
</feature>
<dbReference type="InParanoid" id="B4IZ08"/>
<dbReference type="Proteomes" id="UP000001070">
    <property type="component" value="Unassembled WGS sequence"/>
</dbReference>
<gene>
    <name evidence="2" type="primary">Dgri\GH14542</name>
    <name evidence="2" type="ORF">Dgri_GH14542</name>
</gene>
<evidence type="ECO:0000256" key="1">
    <source>
        <dbReference type="SAM" id="MobiDB-lite"/>
    </source>
</evidence>